<dbReference type="AlphaFoldDB" id="B8JBT3"/>
<keyword evidence="2" id="KW-0732">Signal</keyword>
<sequence length="277" mass="28427">MRRASPPAAAALLAAALLATPARAAGPHPLRGDDRTDLAVTGAAAGVWLLGEVLKPELAPSGCRFCKANALDVWARDRLVLSDAALAARGSDVLAFALMPAAVTAHQLLAARSAGDGGEGWRDLLYVAEAASLSMAVNQVVKLAVGRQRPFVRYGNWAAAGREGEPDDNLSFYSGHSALAFSIASAAGTVSTLRGYRSTPWVWAVGMTLATGVGYLRMAGDKHWLTDVLVGAAVGGGVGVAAPLLLHGREDRPAQGGGPSPAGARVVPIPMGLLVVW</sequence>
<organism evidence="4 5">
    <name type="scientific">Anaeromyxobacter dehalogenans (strain ATCC BAA-258 / DSM 21875 / 2CP-1)</name>
    <dbReference type="NCBI Taxonomy" id="455488"/>
    <lineage>
        <taxon>Bacteria</taxon>
        <taxon>Pseudomonadati</taxon>
        <taxon>Myxococcota</taxon>
        <taxon>Myxococcia</taxon>
        <taxon>Myxococcales</taxon>
        <taxon>Cystobacterineae</taxon>
        <taxon>Anaeromyxobacteraceae</taxon>
        <taxon>Anaeromyxobacter</taxon>
    </lineage>
</organism>
<dbReference type="PANTHER" id="PTHR14969:SF13">
    <property type="entry name" value="AT30094P"/>
    <property type="match status" value="1"/>
</dbReference>
<dbReference type="KEGG" id="acp:A2cp1_4374"/>
<feature type="signal peptide" evidence="2">
    <location>
        <begin position="1"/>
        <end position="24"/>
    </location>
</feature>
<proteinExistence type="predicted"/>
<dbReference type="InterPro" id="IPR000326">
    <property type="entry name" value="PAP2/HPO"/>
</dbReference>
<protein>
    <submittedName>
        <fullName evidence="4">Phosphoesterase PA-phosphatase related</fullName>
    </submittedName>
</protein>
<dbReference type="PANTHER" id="PTHR14969">
    <property type="entry name" value="SPHINGOSINE-1-PHOSPHATE PHOSPHOHYDROLASE"/>
    <property type="match status" value="1"/>
</dbReference>
<evidence type="ECO:0000313" key="5">
    <source>
        <dbReference type="Proteomes" id="UP000007089"/>
    </source>
</evidence>
<dbReference type="EMBL" id="CP001359">
    <property type="protein sequence ID" value="ACL67691.1"/>
    <property type="molecule type" value="Genomic_DNA"/>
</dbReference>
<evidence type="ECO:0000256" key="2">
    <source>
        <dbReference type="SAM" id="SignalP"/>
    </source>
</evidence>
<dbReference type="SMART" id="SM00014">
    <property type="entry name" value="acidPPc"/>
    <property type="match status" value="1"/>
</dbReference>
<keyword evidence="1" id="KW-0472">Membrane</keyword>
<keyword evidence="1" id="KW-1133">Transmembrane helix</keyword>
<accession>B8JBT3</accession>
<dbReference type="CDD" id="cd03394">
    <property type="entry name" value="PAP2_like_5"/>
    <property type="match status" value="1"/>
</dbReference>
<evidence type="ECO:0000256" key="1">
    <source>
        <dbReference type="SAM" id="Phobius"/>
    </source>
</evidence>
<dbReference type="Pfam" id="PF01569">
    <property type="entry name" value="PAP2"/>
    <property type="match status" value="1"/>
</dbReference>
<evidence type="ECO:0000259" key="3">
    <source>
        <dbReference type="SMART" id="SM00014"/>
    </source>
</evidence>
<dbReference type="RefSeq" id="WP_015935379.1">
    <property type="nucleotide sequence ID" value="NC_011891.1"/>
</dbReference>
<dbReference type="Proteomes" id="UP000007089">
    <property type="component" value="Chromosome"/>
</dbReference>
<evidence type="ECO:0000313" key="4">
    <source>
        <dbReference type="EMBL" id="ACL67691.1"/>
    </source>
</evidence>
<keyword evidence="1" id="KW-0812">Transmembrane</keyword>
<feature type="transmembrane region" description="Helical" evidence="1">
    <location>
        <begin position="224"/>
        <end position="246"/>
    </location>
</feature>
<dbReference type="InterPro" id="IPR036938">
    <property type="entry name" value="PAP2/HPO_sf"/>
</dbReference>
<feature type="chain" id="PRO_5002875320" evidence="2">
    <location>
        <begin position="25"/>
        <end position="277"/>
    </location>
</feature>
<gene>
    <name evidence="4" type="ordered locus">A2cp1_4374</name>
</gene>
<reference evidence="4" key="1">
    <citation type="submission" date="2009-01" db="EMBL/GenBank/DDBJ databases">
        <title>Complete sequence of Anaeromyxobacter dehalogenans 2CP-1.</title>
        <authorList>
            <consortium name="US DOE Joint Genome Institute"/>
            <person name="Lucas S."/>
            <person name="Copeland A."/>
            <person name="Lapidus A."/>
            <person name="Glavina del Rio T."/>
            <person name="Dalin E."/>
            <person name="Tice H."/>
            <person name="Bruce D."/>
            <person name="Goodwin L."/>
            <person name="Pitluck S."/>
            <person name="Saunders E."/>
            <person name="Brettin T."/>
            <person name="Detter J.C."/>
            <person name="Han C."/>
            <person name="Larimer F."/>
            <person name="Land M."/>
            <person name="Hauser L."/>
            <person name="Kyrpides N."/>
            <person name="Ovchinnikova G."/>
            <person name="Beliaev A.S."/>
            <person name="Richardson P."/>
        </authorList>
    </citation>
    <scope>NUCLEOTIDE SEQUENCE</scope>
    <source>
        <strain evidence="4">2CP-1</strain>
    </source>
</reference>
<dbReference type="Gene3D" id="1.20.144.10">
    <property type="entry name" value="Phosphatidic acid phosphatase type 2/haloperoxidase"/>
    <property type="match status" value="1"/>
</dbReference>
<dbReference type="HOGENOM" id="CLU_949681_0_0_7"/>
<feature type="transmembrane region" description="Helical" evidence="1">
    <location>
        <begin position="200"/>
        <end position="218"/>
    </location>
</feature>
<keyword evidence="5" id="KW-1185">Reference proteome</keyword>
<feature type="domain" description="Phosphatidic acid phosphatase type 2/haloperoxidase" evidence="3">
    <location>
        <begin position="124"/>
        <end position="243"/>
    </location>
</feature>
<dbReference type="SUPFAM" id="SSF48317">
    <property type="entry name" value="Acid phosphatase/Vanadium-dependent haloperoxidase"/>
    <property type="match status" value="1"/>
</dbReference>
<name>B8JBT3_ANAD2</name>